<feature type="region of interest" description="Disordered" evidence="1">
    <location>
        <begin position="1"/>
        <end position="51"/>
    </location>
</feature>
<name>A0AA88A4R4_FICCA</name>
<reference evidence="2" key="1">
    <citation type="submission" date="2023-07" db="EMBL/GenBank/DDBJ databases">
        <title>draft genome sequence of fig (Ficus carica).</title>
        <authorList>
            <person name="Takahashi T."/>
            <person name="Nishimura K."/>
        </authorList>
    </citation>
    <scope>NUCLEOTIDE SEQUENCE</scope>
</reference>
<evidence type="ECO:0000313" key="3">
    <source>
        <dbReference type="Proteomes" id="UP001187192"/>
    </source>
</evidence>
<comment type="caution">
    <text evidence="2">The sequence shown here is derived from an EMBL/GenBank/DDBJ whole genome shotgun (WGS) entry which is preliminary data.</text>
</comment>
<gene>
    <name evidence="2" type="ORF">TIFTF001_014933</name>
</gene>
<dbReference type="Proteomes" id="UP001187192">
    <property type="component" value="Unassembled WGS sequence"/>
</dbReference>
<sequence>MGNEMGMGKAPPMGNPRPQSHVYLSGDGDDFEGGDVDEKAFSGPTSPRCHP</sequence>
<proteinExistence type="predicted"/>
<protein>
    <submittedName>
        <fullName evidence="2">Uncharacterized protein</fullName>
    </submittedName>
</protein>
<dbReference type="EMBL" id="BTGU01000021">
    <property type="protein sequence ID" value="GMN45739.1"/>
    <property type="molecule type" value="Genomic_DNA"/>
</dbReference>
<evidence type="ECO:0000313" key="2">
    <source>
        <dbReference type="EMBL" id="GMN45739.1"/>
    </source>
</evidence>
<organism evidence="2 3">
    <name type="scientific">Ficus carica</name>
    <name type="common">Common fig</name>
    <dbReference type="NCBI Taxonomy" id="3494"/>
    <lineage>
        <taxon>Eukaryota</taxon>
        <taxon>Viridiplantae</taxon>
        <taxon>Streptophyta</taxon>
        <taxon>Embryophyta</taxon>
        <taxon>Tracheophyta</taxon>
        <taxon>Spermatophyta</taxon>
        <taxon>Magnoliopsida</taxon>
        <taxon>eudicotyledons</taxon>
        <taxon>Gunneridae</taxon>
        <taxon>Pentapetalae</taxon>
        <taxon>rosids</taxon>
        <taxon>fabids</taxon>
        <taxon>Rosales</taxon>
        <taxon>Moraceae</taxon>
        <taxon>Ficeae</taxon>
        <taxon>Ficus</taxon>
    </lineage>
</organism>
<accession>A0AA88A4R4</accession>
<evidence type="ECO:0000256" key="1">
    <source>
        <dbReference type="SAM" id="MobiDB-lite"/>
    </source>
</evidence>
<keyword evidence="3" id="KW-1185">Reference proteome</keyword>
<dbReference type="AlphaFoldDB" id="A0AA88A4R4"/>